<dbReference type="PANTHER" id="PTHR32305:SF15">
    <property type="entry name" value="PROTEIN RHSA-RELATED"/>
    <property type="match status" value="1"/>
</dbReference>
<gene>
    <name evidence="2" type="ORF">Q5716_14755</name>
</gene>
<evidence type="ECO:0000313" key="3">
    <source>
        <dbReference type="Proteomes" id="UP001241072"/>
    </source>
</evidence>
<keyword evidence="1" id="KW-0472">Membrane</keyword>
<keyword evidence="1" id="KW-0812">Transmembrane</keyword>
<sequence>MTCQFIATATSNEVVFSTGSPTSDSSVLVDDVAVVQDAWTEADGAVSSDTVTSESVAESVVRSQSGRIMRNTVTDRGVTDVSTYTYDAAGRLTQAIIPGHTLGYSYADTTGCVNNKAGRSGNRTRFTDTFNGVLVTDVKYCYDYADRLVGSTPVVAQPGANPVLGAALSTTGAPATIYYDTHGNITTLGNQSMTYDSANRHMKTSVVGGGVTTLITYVRDATGRVVSRTEKVGTAAAVRTQYLYSASGLFATKTGSSVDYMLSLPGGVQITATSATEQVWSYPNLHGDVVLTADKDGIRTGDRFKFDPFGQPIAADGKIGTTIADDTVADNTDGQADHSWVGQHQKLYEHAGSIASIEMGVRVYVAALGRFLSVDPVEGGVTNAYDYPADPLNKSDLTGEIAAVIAVGVLEAYLLQLMVIAVVAVVVIAVIAAVVEIAKAVPLAVPRPQRTSWRSDKNYSVYEIFNVSSGAVWKIGITSQVNLLTRPNSQLPRCEEHYGSPCLAREIATRVGYFEARMVEYLRIRAYRVRYGECPPGQRYSCKQLEKSHE</sequence>
<dbReference type="InterPro" id="IPR050708">
    <property type="entry name" value="T6SS_VgrG/RHS"/>
</dbReference>
<accession>A0ABT9BR44</accession>
<keyword evidence="3" id="KW-1185">Reference proteome</keyword>
<evidence type="ECO:0000313" key="2">
    <source>
        <dbReference type="EMBL" id="MDO7883491.1"/>
    </source>
</evidence>
<comment type="caution">
    <text evidence="2">The sequence shown here is derived from an EMBL/GenBank/DDBJ whole genome shotgun (WGS) entry which is preliminary data.</text>
</comment>
<reference evidence="2 3" key="1">
    <citation type="submission" date="2023-07" db="EMBL/GenBank/DDBJ databases">
        <title>Protaetiibacter sp. nov WY-16 isolated from soil.</title>
        <authorList>
            <person name="Liu B."/>
            <person name="Wan Y."/>
        </authorList>
    </citation>
    <scope>NUCLEOTIDE SEQUENCE [LARGE SCALE GENOMIC DNA]</scope>
    <source>
        <strain evidence="2 3">WY-16</strain>
    </source>
</reference>
<keyword evidence="1" id="KW-1133">Transmembrane helix</keyword>
<dbReference type="NCBIfam" id="TIGR03696">
    <property type="entry name" value="Rhs_assc_core"/>
    <property type="match status" value="1"/>
</dbReference>
<dbReference type="EMBL" id="JAUQUB010000006">
    <property type="protein sequence ID" value="MDO7883491.1"/>
    <property type="molecule type" value="Genomic_DNA"/>
</dbReference>
<evidence type="ECO:0000256" key="1">
    <source>
        <dbReference type="SAM" id="Phobius"/>
    </source>
</evidence>
<dbReference type="Gene3D" id="2.180.10.10">
    <property type="entry name" value="RHS repeat-associated core"/>
    <property type="match status" value="1"/>
</dbReference>
<dbReference type="InterPro" id="IPR022385">
    <property type="entry name" value="Rhs_assc_core"/>
</dbReference>
<organism evidence="2 3">
    <name type="scientific">Antiquaquibacter soli</name>
    <dbReference type="NCBI Taxonomy" id="3064523"/>
    <lineage>
        <taxon>Bacteria</taxon>
        <taxon>Bacillati</taxon>
        <taxon>Actinomycetota</taxon>
        <taxon>Actinomycetes</taxon>
        <taxon>Micrococcales</taxon>
        <taxon>Microbacteriaceae</taxon>
        <taxon>Antiquaquibacter</taxon>
    </lineage>
</organism>
<dbReference type="PANTHER" id="PTHR32305">
    <property type="match status" value="1"/>
</dbReference>
<feature type="transmembrane region" description="Helical" evidence="1">
    <location>
        <begin position="413"/>
        <end position="438"/>
    </location>
</feature>
<dbReference type="Proteomes" id="UP001241072">
    <property type="component" value="Unassembled WGS sequence"/>
</dbReference>
<protein>
    <submittedName>
        <fullName evidence="2">RHS repeat-associated core domain-containing protein</fullName>
    </submittedName>
</protein>
<proteinExistence type="predicted"/>
<dbReference type="RefSeq" id="WP_305003920.1">
    <property type="nucleotide sequence ID" value="NZ_JAUQUB010000006.1"/>
</dbReference>
<name>A0ABT9BR44_9MICO</name>